<dbReference type="InterPro" id="IPR019285">
    <property type="entry name" value="DUF2336"/>
</dbReference>
<proteinExistence type="predicted"/>
<evidence type="ECO:0000313" key="1">
    <source>
        <dbReference type="EMBL" id="MFC6791322.1"/>
    </source>
</evidence>
<dbReference type="Pfam" id="PF10098">
    <property type="entry name" value="DUF2336"/>
    <property type="match status" value="1"/>
</dbReference>
<organism evidence="1 2">
    <name type="scientific">Methylobacterium komagatae</name>
    <dbReference type="NCBI Taxonomy" id="374425"/>
    <lineage>
        <taxon>Bacteria</taxon>
        <taxon>Pseudomonadati</taxon>
        <taxon>Pseudomonadota</taxon>
        <taxon>Alphaproteobacteria</taxon>
        <taxon>Hyphomicrobiales</taxon>
        <taxon>Methylobacteriaceae</taxon>
        <taxon>Methylobacterium</taxon>
    </lineage>
</organism>
<dbReference type="Proteomes" id="UP001596292">
    <property type="component" value="Unassembled WGS sequence"/>
</dbReference>
<reference evidence="2" key="1">
    <citation type="journal article" date="2019" name="Int. J. Syst. Evol. Microbiol.">
        <title>The Global Catalogue of Microorganisms (GCM) 10K type strain sequencing project: providing services to taxonomists for standard genome sequencing and annotation.</title>
        <authorList>
            <consortium name="The Broad Institute Genomics Platform"/>
            <consortium name="The Broad Institute Genome Sequencing Center for Infectious Disease"/>
            <person name="Wu L."/>
            <person name="Ma J."/>
        </authorList>
    </citation>
    <scope>NUCLEOTIDE SEQUENCE [LARGE SCALE GENOMIC DNA]</scope>
    <source>
        <strain evidence="2">CCUG 48316</strain>
    </source>
</reference>
<keyword evidence="2" id="KW-1185">Reference proteome</keyword>
<protein>
    <submittedName>
        <fullName evidence="1">DUF2336 domain-containing protein</fullName>
    </submittedName>
</protein>
<comment type="caution">
    <text evidence="1">The sequence shown here is derived from an EMBL/GenBank/DDBJ whole genome shotgun (WGS) entry which is preliminary data.</text>
</comment>
<accession>A0ABW2BN87</accession>
<gene>
    <name evidence="1" type="ORF">ACFQE0_17880</name>
</gene>
<evidence type="ECO:0000313" key="2">
    <source>
        <dbReference type="Proteomes" id="UP001596292"/>
    </source>
</evidence>
<name>A0ABW2BN87_9HYPH</name>
<dbReference type="RefSeq" id="WP_378972072.1">
    <property type="nucleotide sequence ID" value="NZ_JBHSWN010000001.1"/>
</dbReference>
<dbReference type="EMBL" id="JBHSWN010000001">
    <property type="protein sequence ID" value="MFC6791322.1"/>
    <property type="molecule type" value="Genomic_DNA"/>
</dbReference>
<sequence length="404" mass="42793">MPLPSRCRDEPRARPRPLPRLDLLVRDIEAAIISKDRARQSELVLRSAAALTRRWSRLPPAAKPGFDGLLSSLLDQVDAEARATFARHLAPLRRAPRVTATRLACDPSLAVATPLLEQCPSFDEEWLLQIIPHVGEAHRAAIAKRPGIGTAVTEALLKDDHPAVAAALLTNPGAVMKADSLDTLLPRAALSLSLTLALAARADLPEAGRETLAALARGAAVAALSAEGELNSGEAEALLDQVARTFRASACPDRLARLAASVDAAGRVLGMKPVSSARIANWLFMRRVEDVLAILARDSSLPTDVLIASHDAPAPHALAVILRGLGHPWPVLKLLLNGSPGGDASVERLLDAHRIHDALTPVAARMVARYAAILSGSAAFVALAAEDDATWRGARQSRLGDTTT</sequence>